<dbReference type="PROSITE" id="PS50404">
    <property type="entry name" value="GST_NTER"/>
    <property type="match status" value="1"/>
</dbReference>
<dbReference type="UniPathway" id="UPA00139">
    <property type="reaction ID" value="UER00340"/>
</dbReference>
<dbReference type="InterPro" id="IPR036249">
    <property type="entry name" value="Thioredoxin-like_sf"/>
</dbReference>
<dbReference type="Gene3D" id="1.20.1050.10">
    <property type="match status" value="1"/>
</dbReference>
<dbReference type="InterPro" id="IPR010987">
    <property type="entry name" value="Glutathione-S-Trfase_C-like"/>
</dbReference>
<dbReference type="SFLD" id="SFLDS00019">
    <property type="entry name" value="Glutathione_Transferase_(cytos"/>
    <property type="match status" value="1"/>
</dbReference>
<reference evidence="10" key="1">
    <citation type="submission" date="2016-05" db="EMBL/GenBank/DDBJ databases">
        <title>Identification of glutathione S-transferase genes from Pieris rapae.</title>
        <authorList>
            <person name="Liu S."/>
            <person name="Li S.-G."/>
        </authorList>
    </citation>
    <scope>NUCLEOTIDE SEQUENCE</scope>
    <source>
        <strain evidence="10">HF</strain>
    </source>
</reference>
<accession>A0A1P8L0T8</accession>
<dbReference type="AlphaFoldDB" id="A0A1P8L0T8"/>
<evidence type="ECO:0000256" key="4">
    <source>
        <dbReference type="ARBA" id="ARBA00010007"/>
    </source>
</evidence>
<dbReference type="SUPFAM" id="SSF47616">
    <property type="entry name" value="GST C-terminal domain-like"/>
    <property type="match status" value="1"/>
</dbReference>
<dbReference type="GO" id="GO:0016034">
    <property type="term" value="F:maleylacetoacetate isomerase activity"/>
    <property type="evidence" value="ECO:0007669"/>
    <property type="project" value="UniProtKB-EC"/>
</dbReference>
<dbReference type="EMBL" id="KX229722">
    <property type="protein sequence ID" value="APW77583.1"/>
    <property type="molecule type" value="mRNA"/>
</dbReference>
<organism evidence="10">
    <name type="scientific">Pieris rapae</name>
    <name type="common">Small white butterfly</name>
    <name type="synonym">Artogeia rapae</name>
    <dbReference type="NCBI Taxonomy" id="64459"/>
    <lineage>
        <taxon>Eukaryota</taxon>
        <taxon>Metazoa</taxon>
        <taxon>Ecdysozoa</taxon>
        <taxon>Arthropoda</taxon>
        <taxon>Hexapoda</taxon>
        <taxon>Insecta</taxon>
        <taxon>Pterygota</taxon>
        <taxon>Neoptera</taxon>
        <taxon>Endopterygota</taxon>
        <taxon>Lepidoptera</taxon>
        <taxon>Glossata</taxon>
        <taxon>Ditrysia</taxon>
        <taxon>Papilionoidea</taxon>
        <taxon>Pieridae</taxon>
        <taxon>Pierinae</taxon>
        <taxon>Pieris</taxon>
    </lineage>
</organism>
<dbReference type="SFLD" id="SFLDG00358">
    <property type="entry name" value="Main_(cytGST)"/>
    <property type="match status" value="1"/>
</dbReference>
<keyword evidence="10" id="KW-0808">Transferase</keyword>
<name>A0A1P8L0T8_PIERA</name>
<evidence type="ECO:0000256" key="7">
    <source>
        <dbReference type="ARBA" id="ARBA00023232"/>
    </source>
</evidence>
<protein>
    <recommendedName>
        <fullName evidence="5">maleylacetoacetate isomerase</fullName>
        <ecNumber evidence="5">5.2.1.2</ecNumber>
    </recommendedName>
</protein>
<feature type="domain" description="GST N-terminal" evidence="8">
    <location>
        <begin position="3"/>
        <end position="85"/>
    </location>
</feature>
<dbReference type="InterPro" id="IPR005955">
    <property type="entry name" value="GST_Zeta"/>
</dbReference>
<comment type="catalytic activity">
    <reaction evidence="1">
        <text>4-maleylacetoacetate = 4-fumarylacetoacetate</text>
        <dbReference type="Rhea" id="RHEA:14817"/>
        <dbReference type="ChEBI" id="CHEBI:17105"/>
        <dbReference type="ChEBI" id="CHEBI:18034"/>
        <dbReference type="EC" id="5.2.1.2"/>
    </reaction>
</comment>
<evidence type="ECO:0000313" key="10">
    <source>
        <dbReference type="EMBL" id="APW77583.1"/>
    </source>
</evidence>
<evidence type="ECO:0000256" key="3">
    <source>
        <dbReference type="ARBA" id="ARBA00004671"/>
    </source>
</evidence>
<dbReference type="PANTHER" id="PTHR42673:SF4">
    <property type="entry name" value="MALEYLACETOACETATE ISOMERASE"/>
    <property type="match status" value="1"/>
</dbReference>
<keyword evidence="6" id="KW-0828">Tyrosine catabolism</keyword>
<evidence type="ECO:0000256" key="5">
    <source>
        <dbReference type="ARBA" id="ARBA00013199"/>
    </source>
</evidence>
<dbReference type="GO" id="GO:0005737">
    <property type="term" value="C:cytoplasm"/>
    <property type="evidence" value="ECO:0007669"/>
    <property type="project" value="InterPro"/>
</dbReference>
<comment type="similarity">
    <text evidence="4">Belongs to the GST superfamily. Zeta family.</text>
</comment>
<dbReference type="SUPFAM" id="SSF52833">
    <property type="entry name" value="Thioredoxin-like"/>
    <property type="match status" value="1"/>
</dbReference>
<dbReference type="Pfam" id="PF13409">
    <property type="entry name" value="GST_N_2"/>
    <property type="match status" value="1"/>
</dbReference>
<evidence type="ECO:0000256" key="2">
    <source>
        <dbReference type="ARBA" id="ARBA00001955"/>
    </source>
</evidence>
<dbReference type="InterPro" id="IPR036282">
    <property type="entry name" value="Glutathione-S-Trfase_C_sf"/>
</dbReference>
<evidence type="ECO:0000259" key="9">
    <source>
        <dbReference type="PROSITE" id="PS50405"/>
    </source>
</evidence>
<dbReference type="InterPro" id="IPR040079">
    <property type="entry name" value="Glutathione_S-Trfase"/>
</dbReference>
<dbReference type="InterPro" id="IPR004046">
    <property type="entry name" value="GST_C"/>
</dbReference>
<dbReference type="GO" id="GO:0006559">
    <property type="term" value="P:L-phenylalanine catabolic process"/>
    <property type="evidence" value="ECO:0007669"/>
    <property type="project" value="UniProtKB-UniPathway"/>
</dbReference>
<keyword evidence="7" id="KW-0585">Phenylalanine catabolism</keyword>
<comment type="pathway">
    <text evidence="3">Amino-acid degradation; L-phenylalanine degradation; acetoacetate and fumarate from L-phenylalanine: step 5/6.</text>
</comment>
<dbReference type="PROSITE" id="PS50405">
    <property type="entry name" value="GST_CTER"/>
    <property type="match status" value="1"/>
</dbReference>
<evidence type="ECO:0000256" key="1">
    <source>
        <dbReference type="ARBA" id="ARBA00001622"/>
    </source>
</evidence>
<dbReference type="Gene3D" id="3.40.30.10">
    <property type="entry name" value="Glutaredoxin"/>
    <property type="match status" value="1"/>
</dbReference>
<dbReference type="EC" id="5.2.1.2" evidence="5"/>
<evidence type="ECO:0000256" key="6">
    <source>
        <dbReference type="ARBA" id="ARBA00022878"/>
    </source>
</evidence>
<feature type="domain" description="GST C-terminal" evidence="9">
    <location>
        <begin position="90"/>
        <end position="215"/>
    </location>
</feature>
<dbReference type="PANTHER" id="PTHR42673">
    <property type="entry name" value="MALEYLACETOACETATE ISOMERASE"/>
    <property type="match status" value="1"/>
</dbReference>
<proteinExistence type="evidence at transcript level"/>
<comment type="cofactor">
    <cofactor evidence="2">
        <name>glutathione</name>
        <dbReference type="ChEBI" id="CHEBI:57925"/>
    </cofactor>
</comment>
<dbReference type="GO" id="GO:0006572">
    <property type="term" value="P:L-tyrosine catabolic process"/>
    <property type="evidence" value="ECO:0007669"/>
    <property type="project" value="UniProtKB-KW"/>
</dbReference>
<dbReference type="Pfam" id="PF14497">
    <property type="entry name" value="GST_C_3"/>
    <property type="match status" value="1"/>
</dbReference>
<sequence>MANTTILYGYWLSSCTWRVRAAMHLKKMTFEERSIDIVREKAQLTEQFRKINPSQKVPALFVDGATIVESMAIIEYLDDTRPDPPLKPITPLQRARMQEICEIIVSGIQPLQNIGLKRFFETEDKFTVFTKHWSERGLQSLEVLLKNSAGAYSVGNQMTKADLCLVPQVYNAVTRHKLDLGKYPILSKLYEKLLKEESFRKTHPMIVKGQKKLTLTTYQ</sequence>
<dbReference type="NCBIfam" id="TIGR01262">
    <property type="entry name" value="maiA"/>
    <property type="match status" value="1"/>
</dbReference>
<dbReference type="GO" id="GO:0006749">
    <property type="term" value="P:glutathione metabolic process"/>
    <property type="evidence" value="ECO:0007669"/>
    <property type="project" value="TreeGrafter"/>
</dbReference>
<dbReference type="InterPro" id="IPR004045">
    <property type="entry name" value="Glutathione_S-Trfase_N"/>
</dbReference>
<evidence type="ECO:0000259" key="8">
    <source>
        <dbReference type="PROSITE" id="PS50404"/>
    </source>
</evidence>
<dbReference type="GO" id="GO:0004364">
    <property type="term" value="F:glutathione transferase activity"/>
    <property type="evidence" value="ECO:0007669"/>
    <property type="project" value="TreeGrafter"/>
</dbReference>